<evidence type="ECO:0000313" key="2">
    <source>
        <dbReference type="EMBL" id="MUH58891.1"/>
    </source>
</evidence>
<evidence type="ECO:0000256" key="1">
    <source>
        <dbReference type="SAM" id="MobiDB-lite"/>
    </source>
</evidence>
<reference evidence="2 3" key="1">
    <citation type="submission" date="2019-09" db="EMBL/GenBank/DDBJ databases">
        <title>Bifidobacterium canis sp. nov., isolated from the digestive tract of German Shepherd dog puppy.</title>
        <authorList>
            <person name="Bunesova V."/>
        </authorList>
    </citation>
    <scope>NUCLEOTIDE SEQUENCE [LARGE SCALE GENOMIC DNA]</scope>
    <source>
        <strain evidence="2 3">GSD1FS</strain>
    </source>
</reference>
<dbReference type="Proteomes" id="UP000487882">
    <property type="component" value="Unassembled WGS sequence"/>
</dbReference>
<name>A0A7K1J2X2_9BIFI</name>
<dbReference type="AlphaFoldDB" id="A0A7K1J2X2"/>
<evidence type="ECO:0000313" key="3">
    <source>
        <dbReference type="Proteomes" id="UP000487882"/>
    </source>
</evidence>
<sequence>MSNAENRDMPNETMIIEHDEPERRAGSPAKRFEELRGEFVRMYVHKGIHATAAHWVGEIAEAWFPWLDDVSRDVDEYDEEALLTMAVGITESLAIRDALLISVVIDKERWNMQMIRDFATDPHEVRNATAMSSMLTDAFADKQHGPDRARCMHAVDVMRRITRELQPMQTLQVRSVIAYLLWWLGDDEALGYGLDVLSDDNGITLASIVVTAVSRHVYPAFVEQQRRTSDSLVEIRDTVEDRSAPA</sequence>
<feature type="region of interest" description="Disordered" evidence="1">
    <location>
        <begin position="1"/>
        <end position="28"/>
    </location>
</feature>
<organism evidence="2 3">
    <name type="scientific">Bifidobacterium canis</name>
    <dbReference type="NCBI Taxonomy" id="2610880"/>
    <lineage>
        <taxon>Bacteria</taxon>
        <taxon>Bacillati</taxon>
        <taxon>Actinomycetota</taxon>
        <taxon>Actinomycetes</taxon>
        <taxon>Bifidobacteriales</taxon>
        <taxon>Bifidobacteriaceae</taxon>
        <taxon>Bifidobacterium</taxon>
    </lineage>
</organism>
<keyword evidence="3" id="KW-1185">Reference proteome</keyword>
<comment type="caution">
    <text evidence="2">The sequence shown here is derived from an EMBL/GenBank/DDBJ whole genome shotgun (WGS) entry which is preliminary data.</text>
</comment>
<dbReference type="EMBL" id="WNLP01000001">
    <property type="protein sequence ID" value="MUH58891.1"/>
    <property type="molecule type" value="Genomic_DNA"/>
</dbReference>
<accession>A0A7K1J2X2</accession>
<evidence type="ECO:0008006" key="4">
    <source>
        <dbReference type="Google" id="ProtNLM"/>
    </source>
</evidence>
<gene>
    <name evidence="2" type="ORF">GSD1FS_0187</name>
</gene>
<protein>
    <recommendedName>
        <fullName evidence="4">DUF4192 family protein</fullName>
    </recommendedName>
</protein>
<dbReference type="RefSeq" id="WP_155587975.1">
    <property type="nucleotide sequence ID" value="NZ_WNLP01000001.1"/>
</dbReference>
<proteinExistence type="predicted"/>